<accession>A0ABZ0IRH7</accession>
<name>A0ABZ0IRH7_9BACT</name>
<dbReference type="EMBL" id="CP136051">
    <property type="protein sequence ID" value="WOK07181.1"/>
    <property type="molecule type" value="Genomic_DNA"/>
</dbReference>
<protein>
    <submittedName>
        <fullName evidence="1">Uncharacterized protein</fullName>
    </submittedName>
</protein>
<sequence length="75" mass="8808">MINLRRVQIKFSAKGKNLGYFHRFVYIQNDFQSTTKALIELDSGDLELVDLLSIKFIDRKHQKSEESKSDDEDDE</sequence>
<evidence type="ECO:0000313" key="1">
    <source>
        <dbReference type="EMBL" id="WOK07181.1"/>
    </source>
</evidence>
<keyword evidence="2" id="KW-1185">Reference proteome</keyword>
<dbReference type="Proteomes" id="UP001302349">
    <property type="component" value="Chromosome"/>
</dbReference>
<dbReference type="RefSeq" id="WP_317489867.1">
    <property type="nucleotide sequence ID" value="NZ_CP136051.1"/>
</dbReference>
<evidence type="ECO:0000313" key="2">
    <source>
        <dbReference type="Proteomes" id="UP001302349"/>
    </source>
</evidence>
<organism evidence="1 2">
    <name type="scientific">Imperialibacter roseus</name>
    <dbReference type="NCBI Taxonomy" id="1324217"/>
    <lineage>
        <taxon>Bacteria</taxon>
        <taxon>Pseudomonadati</taxon>
        <taxon>Bacteroidota</taxon>
        <taxon>Cytophagia</taxon>
        <taxon>Cytophagales</taxon>
        <taxon>Flammeovirgaceae</taxon>
        <taxon>Imperialibacter</taxon>
    </lineage>
</organism>
<reference evidence="1 2" key="1">
    <citation type="journal article" date="2023" name="Microbiol. Resour. Announc.">
        <title>Complete Genome Sequence of Imperialibacter roseus strain P4T.</title>
        <authorList>
            <person name="Tizabi D.R."/>
            <person name="Bachvaroff T."/>
            <person name="Hill R.T."/>
        </authorList>
    </citation>
    <scope>NUCLEOTIDE SEQUENCE [LARGE SCALE GENOMIC DNA]</scope>
    <source>
        <strain evidence="1 2">P4T</strain>
    </source>
</reference>
<gene>
    <name evidence="1" type="ORF">RT717_00920</name>
</gene>
<proteinExistence type="predicted"/>